<accession>A0AAV1RQL1</accession>
<organism evidence="1 2">
    <name type="scientific">Dovyalis caffra</name>
    <dbReference type="NCBI Taxonomy" id="77055"/>
    <lineage>
        <taxon>Eukaryota</taxon>
        <taxon>Viridiplantae</taxon>
        <taxon>Streptophyta</taxon>
        <taxon>Embryophyta</taxon>
        <taxon>Tracheophyta</taxon>
        <taxon>Spermatophyta</taxon>
        <taxon>Magnoliopsida</taxon>
        <taxon>eudicotyledons</taxon>
        <taxon>Gunneridae</taxon>
        <taxon>Pentapetalae</taxon>
        <taxon>rosids</taxon>
        <taxon>fabids</taxon>
        <taxon>Malpighiales</taxon>
        <taxon>Salicaceae</taxon>
        <taxon>Flacourtieae</taxon>
        <taxon>Dovyalis</taxon>
    </lineage>
</organism>
<name>A0AAV1RQL1_9ROSI</name>
<dbReference type="EMBL" id="CAWUPB010001156">
    <property type="protein sequence ID" value="CAK7338986.1"/>
    <property type="molecule type" value="Genomic_DNA"/>
</dbReference>
<sequence>MTTWVSYQCKGSRSGLCNIRVCARSNFKQDRSETMGEYGHDVITYDTVKW</sequence>
<dbReference type="AlphaFoldDB" id="A0AAV1RQL1"/>
<evidence type="ECO:0000313" key="2">
    <source>
        <dbReference type="Proteomes" id="UP001314170"/>
    </source>
</evidence>
<proteinExistence type="predicted"/>
<protein>
    <submittedName>
        <fullName evidence="1">Uncharacterized protein</fullName>
    </submittedName>
</protein>
<keyword evidence="2" id="KW-1185">Reference proteome</keyword>
<evidence type="ECO:0000313" key="1">
    <source>
        <dbReference type="EMBL" id="CAK7338986.1"/>
    </source>
</evidence>
<comment type="caution">
    <text evidence="1">The sequence shown here is derived from an EMBL/GenBank/DDBJ whole genome shotgun (WGS) entry which is preliminary data.</text>
</comment>
<reference evidence="1 2" key="1">
    <citation type="submission" date="2024-01" db="EMBL/GenBank/DDBJ databases">
        <authorList>
            <person name="Waweru B."/>
        </authorList>
    </citation>
    <scope>NUCLEOTIDE SEQUENCE [LARGE SCALE GENOMIC DNA]</scope>
</reference>
<gene>
    <name evidence="1" type="ORF">DCAF_LOCUS14034</name>
</gene>
<dbReference type="Proteomes" id="UP001314170">
    <property type="component" value="Unassembled WGS sequence"/>
</dbReference>